<keyword evidence="3" id="KW-1185">Reference proteome</keyword>
<evidence type="ECO:0000313" key="3">
    <source>
        <dbReference type="Proteomes" id="UP000792457"/>
    </source>
</evidence>
<comment type="caution">
    <text evidence="2">The sequence shown here is derived from an EMBL/GenBank/DDBJ whole genome shotgun (WGS) entry which is preliminary data.</text>
</comment>
<feature type="transmembrane region" description="Helical" evidence="1">
    <location>
        <begin position="33"/>
        <end position="51"/>
    </location>
</feature>
<evidence type="ECO:0008006" key="4">
    <source>
        <dbReference type="Google" id="ProtNLM"/>
    </source>
</evidence>
<sequence length="97" mass="10689">MSHAVTITRTTTTTSAIILNTGYFKTWPGLLKLAELILGAVCVGIVAYYTSKYNRVYDYVAEIFFLLMATTFLIATTCLFLSCLLSLSTASIIMKTL</sequence>
<evidence type="ECO:0000256" key="1">
    <source>
        <dbReference type="SAM" id="Phobius"/>
    </source>
</evidence>
<gene>
    <name evidence="2" type="ORF">J437_LFUL014968</name>
</gene>
<evidence type="ECO:0000313" key="2">
    <source>
        <dbReference type="EMBL" id="KAG8236923.1"/>
    </source>
</evidence>
<dbReference type="OrthoDB" id="6481667at2759"/>
<proteinExistence type="predicted"/>
<keyword evidence="1" id="KW-0472">Membrane</keyword>
<feature type="transmembrane region" description="Helical" evidence="1">
    <location>
        <begin position="63"/>
        <end position="87"/>
    </location>
</feature>
<accession>A0A8K0KRE5</accession>
<feature type="non-terminal residue" evidence="2">
    <location>
        <position position="97"/>
    </location>
</feature>
<reference evidence="2" key="1">
    <citation type="submission" date="2013-04" db="EMBL/GenBank/DDBJ databases">
        <authorList>
            <person name="Qu J."/>
            <person name="Murali S.C."/>
            <person name="Bandaranaike D."/>
            <person name="Bellair M."/>
            <person name="Blankenburg K."/>
            <person name="Chao H."/>
            <person name="Dinh H."/>
            <person name="Doddapaneni H."/>
            <person name="Downs B."/>
            <person name="Dugan-Rocha S."/>
            <person name="Elkadiri S."/>
            <person name="Gnanaolivu R.D."/>
            <person name="Hernandez B."/>
            <person name="Javaid M."/>
            <person name="Jayaseelan J.C."/>
            <person name="Lee S."/>
            <person name="Li M."/>
            <person name="Ming W."/>
            <person name="Munidasa M."/>
            <person name="Muniz J."/>
            <person name="Nguyen L."/>
            <person name="Ongeri F."/>
            <person name="Osuji N."/>
            <person name="Pu L.-L."/>
            <person name="Puazo M."/>
            <person name="Qu C."/>
            <person name="Quiroz J."/>
            <person name="Raj R."/>
            <person name="Weissenberger G."/>
            <person name="Xin Y."/>
            <person name="Zou X."/>
            <person name="Han Y."/>
            <person name="Richards S."/>
            <person name="Worley K."/>
            <person name="Muzny D."/>
            <person name="Gibbs R."/>
        </authorList>
    </citation>
    <scope>NUCLEOTIDE SEQUENCE</scope>
    <source>
        <strain evidence="2">Sampled in the wild</strain>
    </source>
</reference>
<dbReference type="AlphaFoldDB" id="A0A8K0KRE5"/>
<keyword evidence="1" id="KW-1133">Transmembrane helix</keyword>
<name>A0A8K0KRE5_LADFU</name>
<dbReference type="Proteomes" id="UP000792457">
    <property type="component" value="Unassembled WGS sequence"/>
</dbReference>
<organism evidence="2 3">
    <name type="scientific">Ladona fulva</name>
    <name type="common">Scarce chaser dragonfly</name>
    <name type="synonym">Libellula fulva</name>
    <dbReference type="NCBI Taxonomy" id="123851"/>
    <lineage>
        <taxon>Eukaryota</taxon>
        <taxon>Metazoa</taxon>
        <taxon>Ecdysozoa</taxon>
        <taxon>Arthropoda</taxon>
        <taxon>Hexapoda</taxon>
        <taxon>Insecta</taxon>
        <taxon>Pterygota</taxon>
        <taxon>Palaeoptera</taxon>
        <taxon>Odonata</taxon>
        <taxon>Epiprocta</taxon>
        <taxon>Anisoptera</taxon>
        <taxon>Libelluloidea</taxon>
        <taxon>Libellulidae</taxon>
        <taxon>Ladona</taxon>
    </lineage>
</organism>
<reference evidence="2" key="2">
    <citation type="submission" date="2017-10" db="EMBL/GenBank/DDBJ databases">
        <title>Ladona fulva Genome sequencing and assembly.</title>
        <authorList>
            <person name="Murali S."/>
            <person name="Richards S."/>
            <person name="Bandaranaike D."/>
            <person name="Bellair M."/>
            <person name="Blankenburg K."/>
            <person name="Chao H."/>
            <person name="Dinh H."/>
            <person name="Doddapaneni H."/>
            <person name="Dugan-Rocha S."/>
            <person name="Elkadiri S."/>
            <person name="Gnanaolivu R."/>
            <person name="Hernandez B."/>
            <person name="Skinner E."/>
            <person name="Javaid M."/>
            <person name="Lee S."/>
            <person name="Li M."/>
            <person name="Ming W."/>
            <person name="Munidasa M."/>
            <person name="Muniz J."/>
            <person name="Nguyen L."/>
            <person name="Hughes D."/>
            <person name="Osuji N."/>
            <person name="Pu L.-L."/>
            <person name="Puazo M."/>
            <person name="Qu C."/>
            <person name="Quiroz J."/>
            <person name="Raj R."/>
            <person name="Weissenberger G."/>
            <person name="Xin Y."/>
            <person name="Zou X."/>
            <person name="Han Y."/>
            <person name="Worley K."/>
            <person name="Muzny D."/>
            <person name="Gibbs R."/>
        </authorList>
    </citation>
    <scope>NUCLEOTIDE SEQUENCE</scope>
    <source>
        <strain evidence="2">Sampled in the wild</strain>
    </source>
</reference>
<protein>
    <recommendedName>
        <fullName evidence="4">MARVEL domain-containing protein</fullName>
    </recommendedName>
</protein>
<dbReference type="EMBL" id="KZ309095">
    <property type="protein sequence ID" value="KAG8236923.1"/>
    <property type="molecule type" value="Genomic_DNA"/>
</dbReference>
<keyword evidence="1" id="KW-0812">Transmembrane</keyword>